<keyword evidence="9 10" id="KW-0378">Hydrolase</keyword>
<dbReference type="Proteomes" id="UP000324831">
    <property type="component" value="Unassembled WGS sequence"/>
</dbReference>
<organism evidence="13 14">
    <name type="scientific">Candidatus Mycoplasma haematohominis</name>
    <dbReference type="NCBI Taxonomy" id="1494318"/>
    <lineage>
        <taxon>Bacteria</taxon>
        <taxon>Bacillati</taxon>
        <taxon>Mycoplasmatota</taxon>
        <taxon>Mollicutes</taxon>
        <taxon>Mycoplasmataceae</taxon>
        <taxon>Mycoplasma</taxon>
    </lineage>
</organism>
<keyword evidence="6 10" id="KW-0540">Nuclease</keyword>
<evidence type="ECO:0000256" key="11">
    <source>
        <dbReference type="RuleBase" id="RU003515"/>
    </source>
</evidence>
<feature type="binding site" evidence="10">
    <location>
        <position position="16"/>
    </location>
    <ligand>
        <name>a divalent metal cation</name>
        <dbReference type="ChEBI" id="CHEBI:60240"/>
    </ligand>
</feature>
<feature type="domain" description="RNase H type-2" evidence="12">
    <location>
        <begin position="10"/>
        <end position="228"/>
    </location>
</feature>
<comment type="cofactor">
    <cofactor evidence="10">
        <name>Mn(2+)</name>
        <dbReference type="ChEBI" id="CHEBI:29035"/>
    </cofactor>
    <cofactor evidence="10">
        <name>Mg(2+)</name>
        <dbReference type="ChEBI" id="CHEBI:18420"/>
    </cofactor>
    <text evidence="10">Manganese or magnesium. Binds 1 divalent metal ion per monomer in the absence of substrate. May bind a second metal ion after substrate binding.</text>
</comment>
<proteinExistence type="inferred from homology"/>
<dbReference type="InterPro" id="IPR024567">
    <property type="entry name" value="RNase_HII/HIII_dom"/>
</dbReference>
<comment type="subcellular location">
    <subcellularLocation>
        <location evidence="3">Cytoplasm</location>
    </subcellularLocation>
</comment>
<dbReference type="EMBL" id="BIMN01000004">
    <property type="protein sequence ID" value="GCE63778.1"/>
    <property type="molecule type" value="Genomic_DNA"/>
</dbReference>
<accession>A0A478FQF1</accession>
<evidence type="ECO:0000256" key="1">
    <source>
        <dbReference type="ARBA" id="ARBA00000077"/>
    </source>
</evidence>
<evidence type="ECO:0000259" key="12">
    <source>
        <dbReference type="PROSITE" id="PS51975"/>
    </source>
</evidence>
<dbReference type="GO" id="GO:0005737">
    <property type="term" value="C:cytoplasm"/>
    <property type="evidence" value="ECO:0007669"/>
    <property type="project" value="UniProtKB-SubCell"/>
</dbReference>
<protein>
    <recommendedName>
        <fullName evidence="11">Ribonuclease</fullName>
        <ecNumber evidence="11">3.1.26.4</ecNumber>
    </recommendedName>
</protein>
<dbReference type="EC" id="3.1.26.4" evidence="11"/>
<comment type="caution">
    <text evidence="13">The sequence shown here is derived from an EMBL/GenBank/DDBJ whole genome shotgun (WGS) entry which is preliminary data.</text>
</comment>
<name>A0A478FQF1_9MOLU</name>
<evidence type="ECO:0000313" key="14">
    <source>
        <dbReference type="Proteomes" id="UP000324831"/>
    </source>
</evidence>
<dbReference type="CDD" id="cd06590">
    <property type="entry name" value="RNase_HII_bacteria_HIII_like"/>
    <property type="match status" value="1"/>
</dbReference>
<dbReference type="PANTHER" id="PTHR10954">
    <property type="entry name" value="RIBONUCLEASE H2 SUBUNIT A"/>
    <property type="match status" value="1"/>
</dbReference>
<evidence type="ECO:0000256" key="6">
    <source>
        <dbReference type="ARBA" id="ARBA00022722"/>
    </source>
</evidence>
<evidence type="ECO:0000256" key="5">
    <source>
        <dbReference type="ARBA" id="ARBA00022490"/>
    </source>
</evidence>
<evidence type="ECO:0000313" key="13">
    <source>
        <dbReference type="EMBL" id="GCE63778.1"/>
    </source>
</evidence>
<comment type="function">
    <text evidence="2 11">Endonuclease that specifically degrades the RNA of RNA-DNA hybrids.</text>
</comment>
<dbReference type="GO" id="GO:0043137">
    <property type="term" value="P:DNA replication, removal of RNA primer"/>
    <property type="evidence" value="ECO:0007669"/>
    <property type="project" value="TreeGrafter"/>
</dbReference>
<evidence type="ECO:0000256" key="10">
    <source>
        <dbReference type="PROSITE-ProRule" id="PRU01319"/>
    </source>
</evidence>
<comment type="similarity">
    <text evidence="4">Belongs to the RNase HII family. RnhC subfamily.</text>
</comment>
<dbReference type="GO" id="GO:0003723">
    <property type="term" value="F:RNA binding"/>
    <property type="evidence" value="ECO:0007669"/>
    <property type="project" value="UniProtKB-UniRule"/>
</dbReference>
<dbReference type="Pfam" id="PF01351">
    <property type="entry name" value="RNase_HII"/>
    <property type="match status" value="1"/>
</dbReference>
<dbReference type="InterPro" id="IPR001352">
    <property type="entry name" value="RNase_HII/HIII"/>
</dbReference>
<reference evidence="13 14" key="1">
    <citation type="submission" date="2019-01" db="EMBL/GenBank/DDBJ databases">
        <title>Draft genome sequences of Candidatus Mycoplasma haemohominis SWG34-3 identified from a patient with pyrexia, anemia and liver dysfunction.</title>
        <authorList>
            <person name="Sekizuka T."/>
            <person name="Hattori N."/>
            <person name="Katano H."/>
            <person name="Takuma T."/>
            <person name="Ito T."/>
            <person name="Arai N."/>
            <person name="Yanai R."/>
            <person name="Ishii S."/>
            <person name="Miura Y."/>
            <person name="Tokunaga T."/>
            <person name="Watanabe H."/>
            <person name="Nomura N."/>
            <person name="Eguchi J."/>
            <person name="Arai T."/>
            <person name="Hasegawa H."/>
            <person name="Nakamaki T."/>
            <person name="Wakita T."/>
            <person name="Niki Y."/>
            <person name="Kuroda M."/>
        </authorList>
    </citation>
    <scope>NUCLEOTIDE SEQUENCE [LARGE SCALE GENOMIC DNA]</scope>
    <source>
        <strain evidence="13">SWG34-3</strain>
    </source>
</reference>
<comment type="catalytic activity">
    <reaction evidence="1 10 11">
        <text>Endonucleolytic cleavage to 5'-phosphomonoester.</text>
        <dbReference type="EC" id="3.1.26.4"/>
    </reaction>
</comment>
<dbReference type="GO" id="GO:0046872">
    <property type="term" value="F:metal ion binding"/>
    <property type="evidence" value="ECO:0007669"/>
    <property type="project" value="UniProtKB-KW"/>
</dbReference>
<evidence type="ECO:0000256" key="7">
    <source>
        <dbReference type="ARBA" id="ARBA00022723"/>
    </source>
</evidence>
<keyword evidence="8 10" id="KW-0255">Endonuclease</keyword>
<dbReference type="InterPro" id="IPR012337">
    <property type="entry name" value="RNaseH-like_sf"/>
</dbReference>
<dbReference type="InterPro" id="IPR036397">
    <property type="entry name" value="RNaseH_sf"/>
</dbReference>
<feature type="binding site" evidence="10">
    <location>
        <position position="119"/>
    </location>
    <ligand>
        <name>a divalent metal cation</name>
        <dbReference type="ChEBI" id="CHEBI:60240"/>
    </ligand>
</feature>
<dbReference type="Gene3D" id="3.30.420.10">
    <property type="entry name" value="Ribonuclease H-like superfamily/Ribonuclease H"/>
    <property type="match status" value="1"/>
</dbReference>
<keyword evidence="7 10" id="KW-0479">Metal-binding</keyword>
<evidence type="ECO:0000256" key="4">
    <source>
        <dbReference type="ARBA" id="ARBA00008378"/>
    </source>
</evidence>
<keyword evidence="5" id="KW-0963">Cytoplasm</keyword>
<gene>
    <name evidence="13" type="primary">rnhC</name>
    <name evidence="13" type="ORF">MHSWG343_07840</name>
</gene>
<evidence type="ECO:0000256" key="3">
    <source>
        <dbReference type="ARBA" id="ARBA00004496"/>
    </source>
</evidence>
<dbReference type="SUPFAM" id="SSF53098">
    <property type="entry name" value="Ribonuclease H-like"/>
    <property type="match status" value="1"/>
</dbReference>
<feature type="binding site" evidence="10">
    <location>
        <position position="17"/>
    </location>
    <ligand>
        <name>a divalent metal cation</name>
        <dbReference type="ChEBI" id="CHEBI:60240"/>
    </ligand>
</feature>
<sequence>MNSNNANWEKLSIGSDESGKGDFFGALSIVAVKLDEPTLKKLKQTAFFKKIKDSKACTEEWIKEIAPQIMKLCEYSYIDLTIEEYNQLYAKYSNLNILIAFLHNKVHSEIKGDEFRVIDAFTNEKLYYEYLKKINEQPVTIDLFCTKAESYYLSVALASIIARYLFILKMESISQKTGVAIPYGNSYYRPNSVIDAYLALKKAGYKDEEICTKLVKNHFSTLKKIKQL</sequence>
<dbReference type="PROSITE" id="PS51975">
    <property type="entry name" value="RNASE_H_2"/>
    <property type="match status" value="1"/>
</dbReference>
<evidence type="ECO:0000256" key="2">
    <source>
        <dbReference type="ARBA" id="ARBA00004065"/>
    </source>
</evidence>
<dbReference type="AlphaFoldDB" id="A0A478FQF1"/>
<dbReference type="PANTHER" id="PTHR10954:SF23">
    <property type="entry name" value="RIBONUCLEASE"/>
    <property type="match status" value="1"/>
</dbReference>
<dbReference type="GO" id="GO:0006298">
    <property type="term" value="P:mismatch repair"/>
    <property type="evidence" value="ECO:0007669"/>
    <property type="project" value="TreeGrafter"/>
</dbReference>
<dbReference type="GO" id="GO:0032299">
    <property type="term" value="C:ribonuclease H2 complex"/>
    <property type="evidence" value="ECO:0007669"/>
    <property type="project" value="TreeGrafter"/>
</dbReference>
<dbReference type="GO" id="GO:0004523">
    <property type="term" value="F:RNA-DNA hybrid ribonuclease activity"/>
    <property type="evidence" value="ECO:0007669"/>
    <property type="project" value="UniProtKB-UniRule"/>
</dbReference>
<evidence type="ECO:0000256" key="9">
    <source>
        <dbReference type="ARBA" id="ARBA00022801"/>
    </source>
</evidence>
<evidence type="ECO:0000256" key="8">
    <source>
        <dbReference type="ARBA" id="ARBA00022759"/>
    </source>
</evidence>